<evidence type="ECO:0000259" key="12">
    <source>
        <dbReference type="Pfam" id="PF08263"/>
    </source>
</evidence>
<evidence type="ECO:0000256" key="3">
    <source>
        <dbReference type="ARBA" id="ARBA00022692"/>
    </source>
</evidence>
<dbReference type="GeneID" id="18603313"/>
<keyword evidence="8" id="KW-0675">Receptor</keyword>
<dbReference type="PANTHER" id="PTHR48063:SF98">
    <property type="entry name" value="LRR RECEPTOR-LIKE SERINE_THREONINE-PROTEIN KINASE FLS2"/>
    <property type="match status" value="1"/>
</dbReference>
<evidence type="ECO:0000256" key="2">
    <source>
        <dbReference type="ARBA" id="ARBA00022614"/>
    </source>
</evidence>
<evidence type="ECO:0000256" key="8">
    <source>
        <dbReference type="ARBA" id="ARBA00023170"/>
    </source>
</evidence>
<dbReference type="InterPro" id="IPR001611">
    <property type="entry name" value="Leu-rich_rpt"/>
</dbReference>
<organism evidence="13 14">
    <name type="scientific">Theobroma cacao</name>
    <name type="common">Cacao</name>
    <name type="synonym">Cocoa</name>
    <dbReference type="NCBI Taxonomy" id="3641"/>
    <lineage>
        <taxon>Eukaryota</taxon>
        <taxon>Viridiplantae</taxon>
        <taxon>Streptophyta</taxon>
        <taxon>Embryophyta</taxon>
        <taxon>Tracheophyta</taxon>
        <taxon>Spermatophyta</taxon>
        <taxon>Magnoliopsida</taxon>
        <taxon>eudicotyledons</taxon>
        <taxon>Gunneridae</taxon>
        <taxon>Pentapetalae</taxon>
        <taxon>rosids</taxon>
        <taxon>malvids</taxon>
        <taxon>Malvales</taxon>
        <taxon>Malvaceae</taxon>
        <taxon>Byttnerioideae</taxon>
        <taxon>Theobroma</taxon>
    </lineage>
</organism>
<protein>
    <submittedName>
        <fullName evidence="14">Receptor-like protein 12</fullName>
    </submittedName>
</protein>
<evidence type="ECO:0000256" key="6">
    <source>
        <dbReference type="ARBA" id="ARBA00022989"/>
    </source>
</evidence>
<feature type="transmembrane region" description="Helical" evidence="10">
    <location>
        <begin position="251"/>
        <end position="276"/>
    </location>
</feature>
<dbReference type="Gene3D" id="3.80.10.10">
    <property type="entry name" value="Ribonuclease Inhibitor"/>
    <property type="match status" value="2"/>
</dbReference>
<evidence type="ECO:0000256" key="7">
    <source>
        <dbReference type="ARBA" id="ARBA00023136"/>
    </source>
</evidence>
<proteinExistence type="predicted"/>
<accession>A0AB32W8W2</accession>
<dbReference type="PANTHER" id="PTHR48063">
    <property type="entry name" value="LRR RECEPTOR-LIKE KINASE"/>
    <property type="match status" value="1"/>
</dbReference>
<evidence type="ECO:0000256" key="1">
    <source>
        <dbReference type="ARBA" id="ARBA00004479"/>
    </source>
</evidence>
<name>A0AB32W8W2_THECC</name>
<keyword evidence="6 10" id="KW-1133">Transmembrane helix</keyword>
<dbReference type="AlphaFoldDB" id="A0AB32W8W2"/>
<dbReference type="InterPro" id="IPR032675">
    <property type="entry name" value="LRR_dom_sf"/>
</dbReference>
<comment type="subcellular location">
    <subcellularLocation>
        <location evidence="1">Membrane</location>
        <topology evidence="1">Single-pass type I membrane protein</topology>
    </subcellularLocation>
</comment>
<evidence type="ECO:0000313" key="13">
    <source>
        <dbReference type="Proteomes" id="UP000694886"/>
    </source>
</evidence>
<evidence type="ECO:0000256" key="10">
    <source>
        <dbReference type="SAM" id="Phobius"/>
    </source>
</evidence>
<dbReference type="KEGG" id="tcc:18603313"/>
<reference evidence="13" key="1">
    <citation type="journal article" date="1997" name="Nucleic Acids Res.">
        <title>tRNAscan-SE: a program for improved detection of transfer RNA genes in genomic sequence.</title>
        <authorList>
            <person name="Lowe T.M."/>
            <person name="Eddy S.R."/>
        </authorList>
    </citation>
    <scope>NUCLEOTIDE SEQUENCE [LARGE SCALE GENOMIC DNA]</scope>
    <source>
        <strain evidence="13">r\B97-61/B2</strain>
    </source>
</reference>
<evidence type="ECO:0000313" key="14">
    <source>
        <dbReference type="RefSeq" id="XP_017974427.1"/>
    </source>
</evidence>
<dbReference type="Gramene" id="Tc04v2_t021620.1">
    <property type="protein sequence ID" value="Tc04v2_p021620.1"/>
    <property type="gene ID" value="Tc04v2_g021620"/>
</dbReference>
<dbReference type="InterPro" id="IPR013210">
    <property type="entry name" value="LRR_N_plant-typ"/>
</dbReference>
<dbReference type="Proteomes" id="UP000694886">
    <property type="component" value="Chromosome 4"/>
</dbReference>
<keyword evidence="4 11" id="KW-0732">Signal</keyword>
<evidence type="ECO:0000256" key="9">
    <source>
        <dbReference type="ARBA" id="ARBA00023180"/>
    </source>
</evidence>
<feature type="domain" description="Leucine-rich repeat-containing N-terminal plant-type" evidence="12">
    <location>
        <begin position="26"/>
        <end position="64"/>
    </location>
</feature>
<dbReference type="Pfam" id="PF08263">
    <property type="entry name" value="LRRNT_2"/>
    <property type="match status" value="1"/>
</dbReference>
<keyword evidence="7 10" id="KW-0472">Membrane</keyword>
<dbReference type="RefSeq" id="XP_017974427.1">
    <property type="nucleotide sequence ID" value="XM_018118938.1"/>
</dbReference>
<sequence>MSTILMLLFLISISFCIINFNDGCIESEREALFMFKHDLIDHANRLAFWTLNEDCCGWVGVVCDNVTGHVLELHLRNPSLSSSVSFYANDAESEAFERSKLRGRMLQYNTTLDLVRSIDFSYNKLSGEIPMEVTSLLRLQALNLSHNLFTGPIPKNIGLMGLLESVDFSVNKLSGPIPESMSTLTFLSYLNLSYNNLIGQIPSSTQLQSLDSSSYVGNQLCGSPLLDKCSANGTTEDIGNGGGENDNGFETVWFCLGMAYGFPVGFWSVFGLLVFGPFNISNKFRKLTTPKKALFG</sequence>
<dbReference type="InterPro" id="IPR046956">
    <property type="entry name" value="RLP23-like"/>
</dbReference>
<evidence type="ECO:0000256" key="5">
    <source>
        <dbReference type="ARBA" id="ARBA00022737"/>
    </source>
</evidence>
<evidence type="ECO:0000256" key="11">
    <source>
        <dbReference type="SAM" id="SignalP"/>
    </source>
</evidence>
<evidence type="ECO:0000256" key="4">
    <source>
        <dbReference type="ARBA" id="ARBA00022729"/>
    </source>
</evidence>
<keyword evidence="9" id="KW-0325">Glycoprotein</keyword>
<feature type="signal peptide" evidence="11">
    <location>
        <begin position="1"/>
        <end position="16"/>
    </location>
</feature>
<dbReference type="Pfam" id="PF00560">
    <property type="entry name" value="LRR_1"/>
    <property type="match status" value="4"/>
</dbReference>
<keyword evidence="3 10" id="KW-0812">Transmembrane</keyword>
<keyword evidence="2" id="KW-0433">Leucine-rich repeat</keyword>
<dbReference type="FunFam" id="3.80.10.10:FF:000413">
    <property type="entry name" value="Inactive leucine-rich repeat receptor-like protein kinase"/>
    <property type="match status" value="1"/>
</dbReference>
<dbReference type="GO" id="GO:0016020">
    <property type="term" value="C:membrane"/>
    <property type="evidence" value="ECO:0007669"/>
    <property type="project" value="UniProtKB-SubCell"/>
</dbReference>
<reference evidence="14" key="2">
    <citation type="submission" date="2025-08" db="UniProtKB">
        <authorList>
            <consortium name="RefSeq"/>
        </authorList>
    </citation>
    <scope>IDENTIFICATION</scope>
</reference>
<dbReference type="SUPFAM" id="SSF52058">
    <property type="entry name" value="L domain-like"/>
    <property type="match status" value="1"/>
</dbReference>
<feature type="chain" id="PRO_5044323752" evidence="11">
    <location>
        <begin position="17"/>
        <end position="296"/>
    </location>
</feature>
<gene>
    <name evidence="14" type="primary">LOC18603313</name>
</gene>
<keyword evidence="5" id="KW-0677">Repeat</keyword>